<dbReference type="Gene3D" id="3.50.4.10">
    <property type="entry name" value="Hepatocyte Growth Factor"/>
    <property type="match status" value="1"/>
</dbReference>
<dbReference type="InterPro" id="IPR003609">
    <property type="entry name" value="Pan_app"/>
</dbReference>
<feature type="region of interest" description="Disordered" evidence="1">
    <location>
        <begin position="20"/>
        <end position="64"/>
    </location>
</feature>
<feature type="domain" description="Apple" evidence="3">
    <location>
        <begin position="232"/>
        <end position="288"/>
    </location>
</feature>
<dbReference type="EMBL" id="CP031040">
    <property type="protein sequence ID" value="QDZ22264.1"/>
    <property type="molecule type" value="Genomic_DNA"/>
</dbReference>
<feature type="region of interest" description="Disordered" evidence="1">
    <location>
        <begin position="479"/>
        <end position="509"/>
    </location>
</feature>
<evidence type="ECO:0000313" key="5">
    <source>
        <dbReference type="Proteomes" id="UP000316726"/>
    </source>
</evidence>
<keyword evidence="2" id="KW-0732">Signal</keyword>
<organism evidence="4 5">
    <name type="scientific">Chloropicon primus</name>
    <dbReference type="NCBI Taxonomy" id="1764295"/>
    <lineage>
        <taxon>Eukaryota</taxon>
        <taxon>Viridiplantae</taxon>
        <taxon>Chlorophyta</taxon>
        <taxon>Chloropicophyceae</taxon>
        <taxon>Chloropicales</taxon>
        <taxon>Chloropicaceae</taxon>
        <taxon>Chloropicon</taxon>
    </lineage>
</organism>
<feature type="compositionally biased region" description="Low complexity" evidence="1">
    <location>
        <begin position="499"/>
        <end position="509"/>
    </location>
</feature>
<name>A0A5B8MQH5_9CHLO</name>
<evidence type="ECO:0000313" key="4">
    <source>
        <dbReference type="EMBL" id="QDZ22264.1"/>
    </source>
</evidence>
<dbReference type="PANTHER" id="PTHR46873">
    <property type="entry name" value="EXPRESSED PROTEIN"/>
    <property type="match status" value="1"/>
</dbReference>
<reference evidence="4 5" key="1">
    <citation type="submission" date="2018-07" db="EMBL/GenBank/DDBJ databases">
        <title>The complete nuclear genome of the prasinophyte Chloropicon primus (CCMP1205).</title>
        <authorList>
            <person name="Pombert J.-F."/>
            <person name="Otis C."/>
            <person name="Turmel M."/>
            <person name="Lemieux C."/>
        </authorList>
    </citation>
    <scope>NUCLEOTIDE SEQUENCE [LARGE SCALE GENOMIC DNA]</scope>
    <source>
        <strain evidence="4 5">CCMP1205</strain>
    </source>
</reference>
<sequence>MKALPLLCALLVASSATIATAQQQPQQQQPRVSYNGNGGNGGGTGPPRQRPRGTRPPDPEPEPSNLFDNLWNIAQKTVSAVSDAAVEADPENAEAANAWNVVMNTAGSVGSTIVGSDPGNAENKGTVEGAKGFVDNLGSMSGDEWKDLVDSTITDLTSDKFVQQKAADTLSGLLGAPPSDAQQLDLGSGGYYDYYDDDGYYYDGDGYYGDSGLEVIRGTREDPRVCEVEYNANYEGELLSEGKVPFAESEGECCSLCRSTAGCNTWVYCGEKTGCGAPYYEYGQCYLKKQDYPENRKAYERGDGVYWTSGIVRESGYQITKKSYSDGAGGEMGREVLHVSGVPATWRFDNQVVEADSPMTPRVVQCGSFNVLPGVASYNKDFNMRIEAPAVTRMRRVLLVWSDATGSVTLPSGFKGSPCGQLPLGLGAPKGSLMATADREGSADFILDGINKSSGTCHKFLYQYVDLATCKVSALLDSRSKAPSSRGRRSQGTGGGGLQSRSLSTPAQG</sequence>
<accession>A0A5B8MQH5</accession>
<protein>
    <recommendedName>
        <fullName evidence="3">Apple domain-containing protein</fullName>
    </recommendedName>
</protein>
<feature type="compositionally biased region" description="Gly residues" evidence="1">
    <location>
        <begin position="36"/>
        <end position="45"/>
    </location>
</feature>
<dbReference type="OrthoDB" id="498941at2759"/>
<dbReference type="Proteomes" id="UP000316726">
    <property type="component" value="Chromosome 7"/>
</dbReference>
<dbReference type="Pfam" id="PF14295">
    <property type="entry name" value="PAN_4"/>
    <property type="match status" value="1"/>
</dbReference>
<evidence type="ECO:0000256" key="1">
    <source>
        <dbReference type="SAM" id="MobiDB-lite"/>
    </source>
</evidence>
<keyword evidence="5" id="KW-1185">Reference proteome</keyword>
<evidence type="ECO:0000256" key="2">
    <source>
        <dbReference type="SAM" id="SignalP"/>
    </source>
</evidence>
<dbReference type="PANTHER" id="PTHR46873:SF1">
    <property type="entry name" value="EXPRESSED PROTEIN"/>
    <property type="match status" value="1"/>
</dbReference>
<evidence type="ECO:0000259" key="3">
    <source>
        <dbReference type="Pfam" id="PF14295"/>
    </source>
</evidence>
<dbReference type="AlphaFoldDB" id="A0A5B8MQH5"/>
<proteinExistence type="predicted"/>
<feature type="signal peptide" evidence="2">
    <location>
        <begin position="1"/>
        <end position="21"/>
    </location>
</feature>
<feature type="chain" id="PRO_5022714503" description="Apple domain-containing protein" evidence="2">
    <location>
        <begin position="22"/>
        <end position="509"/>
    </location>
</feature>
<gene>
    <name evidence="4" type="ORF">A3770_07p47820</name>
</gene>